<gene>
    <name evidence="1" type="ORF">BD410DRAFT_787645</name>
</gene>
<dbReference type="VEuPathDB" id="FungiDB:BD410DRAFT_787645"/>
<evidence type="ECO:0000313" key="2">
    <source>
        <dbReference type="Proteomes" id="UP000294933"/>
    </source>
</evidence>
<reference evidence="1 2" key="1">
    <citation type="submission" date="2018-06" db="EMBL/GenBank/DDBJ databases">
        <title>A transcriptomic atlas of mushroom development highlights an independent origin of complex multicellularity.</title>
        <authorList>
            <consortium name="DOE Joint Genome Institute"/>
            <person name="Krizsan K."/>
            <person name="Almasi E."/>
            <person name="Merenyi Z."/>
            <person name="Sahu N."/>
            <person name="Viragh M."/>
            <person name="Koszo T."/>
            <person name="Mondo S."/>
            <person name="Kiss B."/>
            <person name="Balint B."/>
            <person name="Kues U."/>
            <person name="Barry K."/>
            <person name="Hegedus J.C."/>
            <person name="Henrissat B."/>
            <person name="Johnson J."/>
            <person name="Lipzen A."/>
            <person name="Ohm R."/>
            <person name="Nagy I."/>
            <person name="Pangilinan J."/>
            <person name="Yan J."/>
            <person name="Xiong Y."/>
            <person name="Grigoriev I.V."/>
            <person name="Hibbett D.S."/>
            <person name="Nagy L.G."/>
        </authorList>
    </citation>
    <scope>NUCLEOTIDE SEQUENCE [LARGE SCALE GENOMIC DNA]</scope>
    <source>
        <strain evidence="1 2">SZMC22713</strain>
    </source>
</reference>
<name>A0A4Y7Q7K3_9AGAM</name>
<dbReference type="AlphaFoldDB" id="A0A4Y7Q7K3"/>
<protein>
    <submittedName>
        <fullName evidence="1">Uncharacterized protein</fullName>
    </submittedName>
</protein>
<dbReference type="EMBL" id="ML170171">
    <property type="protein sequence ID" value="TDL23306.1"/>
    <property type="molecule type" value="Genomic_DNA"/>
</dbReference>
<dbReference type="Proteomes" id="UP000294933">
    <property type="component" value="Unassembled WGS sequence"/>
</dbReference>
<sequence>MSLNLPLCEIVTVGKMLKYNVSDCILQARQYLQAVPPTDSVIANVEVGKVLQSILDHAPCEQGKRYIARTIVDAGRPVNGVLNICGLEKLANDWIEFFLLPFVSSGKRSEKTDPDDPTKLDTLLQRRQNNRCAVIKATTRRIITETTHVLKESLISLKGYNPNPWTVSCSGFVVLWMIVHTSISNVTATGYAEEGNAPKIR</sequence>
<proteinExistence type="predicted"/>
<keyword evidence="2" id="KW-1185">Reference proteome</keyword>
<organism evidence="1 2">
    <name type="scientific">Rickenella mellea</name>
    <dbReference type="NCBI Taxonomy" id="50990"/>
    <lineage>
        <taxon>Eukaryota</taxon>
        <taxon>Fungi</taxon>
        <taxon>Dikarya</taxon>
        <taxon>Basidiomycota</taxon>
        <taxon>Agaricomycotina</taxon>
        <taxon>Agaricomycetes</taxon>
        <taxon>Hymenochaetales</taxon>
        <taxon>Rickenellaceae</taxon>
        <taxon>Rickenella</taxon>
    </lineage>
</organism>
<evidence type="ECO:0000313" key="1">
    <source>
        <dbReference type="EMBL" id="TDL23306.1"/>
    </source>
</evidence>
<dbReference type="OrthoDB" id="3163863at2759"/>
<accession>A0A4Y7Q7K3</accession>